<feature type="region of interest" description="Disordered" evidence="1">
    <location>
        <begin position="1"/>
        <end position="26"/>
    </location>
</feature>
<organism evidence="2 3">
    <name type="scientific">Racocetra fulgida</name>
    <dbReference type="NCBI Taxonomy" id="60492"/>
    <lineage>
        <taxon>Eukaryota</taxon>
        <taxon>Fungi</taxon>
        <taxon>Fungi incertae sedis</taxon>
        <taxon>Mucoromycota</taxon>
        <taxon>Glomeromycotina</taxon>
        <taxon>Glomeromycetes</taxon>
        <taxon>Diversisporales</taxon>
        <taxon>Gigasporaceae</taxon>
        <taxon>Racocetra</taxon>
    </lineage>
</organism>
<evidence type="ECO:0000256" key="1">
    <source>
        <dbReference type="SAM" id="MobiDB-lite"/>
    </source>
</evidence>
<evidence type="ECO:0000313" key="3">
    <source>
        <dbReference type="Proteomes" id="UP000789396"/>
    </source>
</evidence>
<comment type="caution">
    <text evidence="2">The sequence shown here is derived from an EMBL/GenBank/DDBJ whole genome shotgun (WGS) entry which is preliminary data.</text>
</comment>
<keyword evidence="3" id="KW-1185">Reference proteome</keyword>
<dbReference type="AlphaFoldDB" id="A0A9N9ACY7"/>
<dbReference type="EMBL" id="CAJVPZ010003190">
    <property type="protein sequence ID" value="CAG8526311.1"/>
    <property type="molecule type" value="Genomic_DNA"/>
</dbReference>
<dbReference type="Proteomes" id="UP000789396">
    <property type="component" value="Unassembled WGS sequence"/>
</dbReference>
<gene>
    <name evidence="2" type="ORF">RFULGI_LOCUS3586</name>
</gene>
<name>A0A9N9ACY7_9GLOM</name>
<evidence type="ECO:0000313" key="2">
    <source>
        <dbReference type="EMBL" id="CAG8526311.1"/>
    </source>
</evidence>
<sequence length="80" mass="9394">MIEENSDVKTLSKNNRKTLVGGGEYDKEEKCDLPKRLLEKEALQHECEKWIEKVIERPTKIEPTKRTPKVINAEMDELRI</sequence>
<protein>
    <submittedName>
        <fullName evidence="2">685_t:CDS:1</fullName>
    </submittedName>
</protein>
<accession>A0A9N9ACY7</accession>
<reference evidence="2" key="1">
    <citation type="submission" date="2021-06" db="EMBL/GenBank/DDBJ databases">
        <authorList>
            <person name="Kallberg Y."/>
            <person name="Tangrot J."/>
            <person name="Rosling A."/>
        </authorList>
    </citation>
    <scope>NUCLEOTIDE SEQUENCE</scope>
    <source>
        <strain evidence="2">IN212</strain>
    </source>
</reference>
<proteinExistence type="predicted"/>